<accession>A0A0F9C4M6</accession>
<gene>
    <name evidence="1" type="ORF">LCGC14_2653030</name>
</gene>
<name>A0A0F9C4M6_9ZZZZ</name>
<evidence type="ECO:0000313" key="1">
    <source>
        <dbReference type="EMBL" id="KKK97409.1"/>
    </source>
</evidence>
<dbReference type="AlphaFoldDB" id="A0A0F9C4M6"/>
<comment type="caution">
    <text evidence="1">The sequence shown here is derived from an EMBL/GenBank/DDBJ whole genome shotgun (WGS) entry which is preliminary data.</text>
</comment>
<organism evidence="1">
    <name type="scientific">marine sediment metagenome</name>
    <dbReference type="NCBI Taxonomy" id="412755"/>
    <lineage>
        <taxon>unclassified sequences</taxon>
        <taxon>metagenomes</taxon>
        <taxon>ecological metagenomes</taxon>
    </lineage>
</organism>
<protein>
    <submittedName>
        <fullName evidence="1">Uncharacterized protein</fullName>
    </submittedName>
</protein>
<sequence>MGKKQVLSLRFPIAGLDKGKSYQAQPPFSTPDALNVRPYETLKGRERGGSRPGLGKAFYDLLGAGEPVRMINEVTFLADDNIDFWEDDFSSISIGTIWSQANWLTESPSVLINRTASAFTTTQTGLVRDEISYDNSETYIVEMFIVPYQGEHRGTYSLWFSMNEENPRLVDNGISADLTLEGSTGVFSGTITVYRSGSPTIYTFTGGTTGYATAGWFKVTVTESEDSNTVVCTWLGNTLFSGSVVKPALVVQNLLLETGDVLLTEQGFLFALEDATVTIDNNRVGFGIEPTSAGDVALVDTFRLQYERYSS</sequence>
<reference evidence="1" key="1">
    <citation type="journal article" date="2015" name="Nature">
        <title>Complex archaea that bridge the gap between prokaryotes and eukaryotes.</title>
        <authorList>
            <person name="Spang A."/>
            <person name="Saw J.H."/>
            <person name="Jorgensen S.L."/>
            <person name="Zaremba-Niedzwiedzka K."/>
            <person name="Martijn J."/>
            <person name="Lind A.E."/>
            <person name="van Eijk R."/>
            <person name="Schleper C."/>
            <person name="Guy L."/>
            <person name="Ettema T.J."/>
        </authorList>
    </citation>
    <scope>NUCLEOTIDE SEQUENCE</scope>
</reference>
<dbReference type="EMBL" id="LAZR01046064">
    <property type="protein sequence ID" value="KKK97409.1"/>
    <property type="molecule type" value="Genomic_DNA"/>
</dbReference>
<proteinExistence type="predicted"/>